<keyword evidence="2" id="KW-0732">Signal</keyword>
<gene>
    <name evidence="3" type="ORF">FIBSPDRAFT_1039438</name>
</gene>
<feature type="region of interest" description="Disordered" evidence="1">
    <location>
        <begin position="322"/>
        <end position="346"/>
    </location>
</feature>
<evidence type="ECO:0000256" key="2">
    <source>
        <dbReference type="SAM" id="SignalP"/>
    </source>
</evidence>
<feature type="region of interest" description="Disordered" evidence="1">
    <location>
        <begin position="763"/>
        <end position="788"/>
    </location>
</feature>
<proteinExistence type="predicted"/>
<evidence type="ECO:0000313" key="3">
    <source>
        <dbReference type="EMBL" id="KZP28694.1"/>
    </source>
</evidence>
<dbReference type="STRING" id="436010.A0A166RVD7"/>
<dbReference type="AlphaFoldDB" id="A0A166RVD7"/>
<feature type="region of interest" description="Disordered" evidence="1">
    <location>
        <begin position="622"/>
        <end position="704"/>
    </location>
</feature>
<accession>A0A166RVD7</accession>
<feature type="chain" id="PRO_5007879268" evidence="2">
    <location>
        <begin position="30"/>
        <end position="871"/>
    </location>
</feature>
<feature type="compositionally biased region" description="Gly residues" evidence="1">
    <location>
        <begin position="239"/>
        <end position="248"/>
    </location>
</feature>
<feature type="region of interest" description="Disordered" evidence="1">
    <location>
        <begin position="148"/>
        <end position="167"/>
    </location>
</feature>
<evidence type="ECO:0000256" key="1">
    <source>
        <dbReference type="SAM" id="MobiDB-lite"/>
    </source>
</evidence>
<reference evidence="3" key="1">
    <citation type="journal article" date="2016" name="Mol. Biol. Evol.">
        <title>Comparative Genomics of Early-Diverging Mushroom-Forming Fungi Provides Insights into the Origins of Lignocellulose Decay Capabilities.</title>
        <authorList>
            <person name="Nagy L.G."/>
            <person name="Riley R."/>
            <person name="Tritt A."/>
            <person name="Adam C."/>
            <person name="Daum C."/>
            <person name="Floudas D."/>
            <person name="Sun H."/>
            <person name="Yadav J.S."/>
            <person name="Pangilinan J."/>
            <person name="Larsson K.H."/>
            <person name="Matsuura K."/>
            <person name="Barry K."/>
            <person name="Labutti K."/>
            <person name="Kuo R."/>
            <person name="Ohm R.A."/>
            <person name="Bhattacharya S.S."/>
            <person name="Shirouzu T."/>
            <person name="Yoshinaga Y."/>
            <person name="Martin F.M."/>
            <person name="Grigoriev I.V."/>
            <person name="Hibbett D.S."/>
        </authorList>
    </citation>
    <scope>NUCLEOTIDE SEQUENCE [LARGE SCALE GENOMIC DNA]</scope>
    <source>
        <strain evidence="3">CBS 109695</strain>
    </source>
</reference>
<feature type="region of interest" description="Disordered" evidence="1">
    <location>
        <begin position="221"/>
        <end position="275"/>
    </location>
</feature>
<name>A0A166RVD7_9AGAM</name>
<feature type="compositionally biased region" description="Low complexity" evidence="1">
    <location>
        <begin position="329"/>
        <end position="339"/>
    </location>
</feature>
<dbReference type="EMBL" id="KV417502">
    <property type="protein sequence ID" value="KZP28694.1"/>
    <property type="molecule type" value="Genomic_DNA"/>
</dbReference>
<sequence>MPSSRITQRFTMLAAICALAAISAPTVHSAYLPLDIEDASVIASKIPVSASKANHLASAIRPGPVQSSHREPGQATHREHHATTHVQSALHPTVTGVKESEQATHHEHHTTTRAQSASYPAVTGAPTSSRLPLPMPLLLALPQHLLKEQPRSAEDSGGEGSSVTPRKLGETPVLDLLNPLLLFEEIADALSRADPQSQSLAQRGPGEHVPQAAFDAHVGLETHGQRDSKQNPVISSGEHGTGGEGAGSGMRKREGKGADGDEDDSGVPGTIDIMSATSNSTGLQHIGSLVLAKADMSAAPADQTFFLNASSTHQTQMYLLPIHPAGPKSTSTSSDNTDNTDSDDHAGHTVTVALQLPMFDPASAAMVRYCATFHPRAAQPEPLAVERCLPEYRSRAAGTSQVFAYDSPTGVVRPMWFDGDDGEPHHQDADYADADAASEELDGATGAGMFARNIGFDLANSTAAAHPASPAANSTAPMSGARDVTLVFKPVAPEASTQTDVIAAAASDDDDDSLALALALDSNTATSASSAVSFSGSTSSQSAMAQPSPAVNEAVWTTTTASSASSATSGAGSSFVSSGSSMATEANLVGGYPISMGYMQSDSTEAATATATLPPGSVASYPASAGVSPVNAEASASPTASAGSGNSLGPMHSSSAAPLATTASDAGDADANIAAAGPSSSSPSASSASTSSTDSGTWPASSSTPVPMTVAAAAQTAASISSPTPVEGAGASPSLGKTSATTSVSESPVFTNINAEGPVSSLASSSVATSTPSSTSTSTASTTAPAASPSSFSAEAIASLIADTAFSTLAAPPTASSPTTETAMAVEEYSPPFGALAEAGPGSVAAGAPTPLAEDAAIVPEEWVFAPEARL</sequence>
<feature type="compositionally biased region" description="Low complexity" evidence="1">
    <location>
        <begin position="631"/>
        <end position="696"/>
    </location>
</feature>
<feature type="region of interest" description="Disordered" evidence="1">
    <location>
        <begin position="61"/>
        <end position="130"/>
    </location>
</feature>
<dbReference type="OrthoDB" id="3362371at2759"/>
<protein>
    <submittedName>
        <fullName evidence="3">Uncharacterized protein</fullName>
    </submittedName>
</protein>
<organism evidence="3">
    <name type="scientific">Athelia psychrophila</name>
    <dbReference type="NCBI Taxonomy" id="1759441"/>
    <lineage>
        <taxon>Eukaryota</taxon>
        <taxon>Fungi</taxon>
        <taxon>Dikarya</taxon>
        <taxon>Basidiomycota</taxon>
        <taxon>Agaricomycotina</taxon>
        <taxon>Agaricomycetes</taxon>
        <taxon>Agaricomycetidae</taxon>
        <taxon>Atheliales</taxon>
        <taxon>Atheliaceae</taxon>
        <taxon>Athelia</taxon>
    </lineage>
</organism>
<feature type="signal peptide" evidence="2">
    <location>
        <begin position="1"/>
        <end position="29"/>
    </location>
</feature>
<feature type="region of interest" description="Disordered" evidence="1">
    <location>
        <begin position="718"/>
        <end position="743"/>
    </location>
</feature>